<dbReference type="AlphaFoldDB" id="A0A5C3N1D2"/>
<sequence length="202" mass="22637">MEAVSASPVTALMNDVSRQHEKRKEDFDPDPEWIKALQVRINDEKKTMRTQARKDFEAKLGEVDPIDQAAEERLEAEYSASLAAIDRLLIQEYEREVATERAQRMILAGLEDDPAVKAVIEQQAAILAAIQKGDKQGDASLESTASLSRGRAPIDIDAAGPSTEYNPTRRSRPSQASIRNNRGEIRLRCLTPILTYMPFMLR</sequence>
<protein>
    <submittedName>
        <fullName evidence="2">Uncharacterized protein</fullName>
    </submittedName>
</protein>
<evidence type="ECO:0000256" key="1">
    <source>
        <dbReference type="SAM" id="MobiDB-lite"/>
    </source>
</evidence>
<dbReference type="Proteomes" id="UP000305948">
    <property type="component" value="Unassembled WGS sequence"/>
</dbReference>
<gene>
    <name evidence="2" type="ORF">OE88DRAFT_766420</name>
</gene>
<evidence type="ECO:0000313" key="3">
    <source>
        <dbReference type="Proteomes" id="UP000305948"/>
    </source>
</evidence>
<dbReference type="EMBL" id="ML213523">
    <property type="protein sequence ID" value="TFK47531.1"/>
    <property type="molecule type" value="Genomic_DNA"/>
</dbReference>
<feature type="region of interest" description="Disordered" evidence="1">
    <location>
        <begin position="140"/>
        <end position="178"/>
    </location>
</feature>
<dbReference type="OrthoDB" id="10576871at2759"/>
<feature type="compositionally biased region" description="Polar residues" evidence="1">
    <location>
        <begin position="163"/>
        <end position="178"/>
    </location>
</feature>
<reference evidence="2 3" key="1">
    <citation type="journal article" date="2019" name="Nat. Ecol. Evol.">
        <title>Megaphylogeny resolves global patterns of mushroom evolution.</title>
        <authorList>
            <person name="Varga T."/>
            <person name="Krizsan K."/>
            <person name="Foldi C."/>
            <person name="Dima B."/>
            <person name="Sanchez-Garcia M."/>
            <person name="Sanchez-Ramirez S."/>
            <person name="Szollosi G.J."/>
            <person name="Szarkandi J.G."/>
            <person name="Papp V."/>
            <person name="Albert L."/>
            <person name="Andreopoulos W."/>
            <person name="Angelini C."/>
            <person name="Antonin V."/>
            <person name="Barry K.W."/>
            <person name="Bougher N.L."/>
            <person name="Buchanan P."/>
            <person name="Buyck B."/>
            <person name="Bense V."/>
            <person name="Catcheside P."/>
            <person name="Chovatia M."/>
            <person name="Cooper J."/>
            <person name="Damon W."/>
            <person name="Desjardin D."/>
            <person name="Finy P."/>
            <person name="Geml J."/>
            <person name="Haridas S."/>
            <person name="Hughes K."/>
            <person name="Justo A."/>
            <person name="Karasinski D."/>
            <person name="Kautmanova I."/>
            <person name="Kiss B."/>
            <person name="Kocsube S."/>
            <person name="Kotiranta H."/>
            <person name="LaButti K.M."/>
            <person name="Lechner B.E."/>
            <person name="Liimatainen K."/>
            <person name="Lipzen A."/>
            <person name="Lukacs Z."/>
            <person name="Mihaltcheva S."/>
            <person name="Morgado L.N."/>
            <person name="Niskanen T."/>
            <person name="Noordeloos M.E."/>
            <person name="Ohm R.A."/>
            <person name="Ortiz-Santana B."/>
            <person name="Ovrebo C."/>
            <person name="Racz N."/>
            <person name="Riley R."/>
            <person name="Savchenko A."/>
            <person name="Shiryaev A."/>
            <person name="Soop K."/>
            <person name="Spirin V."/>
            <person name="Szebenyi C."/>
            <person name="Tomsovsky M."/>
            <person name="Tulloss R.E."/>
            <person name="Uehling J."/>
            <person name="Grigoriev I.V."/>
            <person name="Vagvolgyi C."/>
            <person name="Papp T."/>
            <person name="Martin F.M."/>
            <person name="Miettinen O."/>
            <person name="Hibbett D.S."/>
            <person name="Nagy L.G."/>
        </authorList>
    </citation>
    <scope>NUCLEOTIDE SEQUENCE [LARGE SCALE GENOMIC DNA]</scope>
    <source>
        <strain evidence="2 3">OMC1185</strain>
    </source>
</reference>
<accession>A0A5C3N1D2</accession>
<evidence type="ECO:0000313" key="2">
    <source>
        <dbReference type="EMBL" id="TFK47531.1"/>
    </source>
</evidence>
<name>A0A5C3N1D2_9AGAM</name>
<proteinExistence type="predicted"/>
<keyword evidence="3" id="KW-1185">Reference proteome</keyword>
<feature type="compositionally biased region" description="Basic and acidic residues" evidence="1">
    <location>
        <begin position="17"/>
        <end position="26"/>
    </location>
</feature>
<organism evidence="2 3">
    <name type="scientific">Heliocybe sulcata</name>
    <dbReference type="NCBI Taxonomy" id="5364"/>
    <lineage>
        <taxon>Eukaryota</taxon>
        <taxon>Fungi</taxon>
        <taxon>Dikarya</taxon>
        <taxon>Basidiomycota</taxon>
        <taxon>Agaricomycotina</taxon>
        <taxon>Agaricomycetes</taxon>
        <taxon>Gloeophyllales</taxon>
        <taxon>Gloeophyllaceae</taxon>
        <taxon>Heliocybe</taxon>
    </lineage>
</organism>
<dbReference type="STRING" id="5364.A0A5C3N1D2"/>
<feature type="region of interest" description="Disordered" evidence="1">
    <location>
        <begin position="1"/>
        <end position="29"/>
    </location>
</feature>